<organism evidence="1 2">
    <name type="scientific">Chiloscyllium punctatum</name>
    <name type="common">Brownbanded bambooshark</name>
    <name type="synonym">Hemiscyllium punctatum</name>
    <dbReference type="NCBI Taxonomy" id="137246"/>
    <lineage>
        <taxon>Eukaryota</taxon>
        <taxon>Metazoa</taxon>
        <taxon>Chordata</taxon>
        <taxon>Craniata</taxon>
        <taxon>Vertebrata</taxon>
        <taxon>Chondrichthyes</taxon>
        <taxon>Elasmobranchii</taxon>
        <taxon>Galeomorphii</taxon>
        <taxon>Galeoidea</taxon>
        <taxon>Orectolobiformes</taxon>
        <taxon>Hemiscylliidae</taxon>
        <taxon>Chiloscyllium</taxon>
    </lineage>
</organism>
<dbReference type="OrthoDB" id="8961678at2759"/>
<evidence type="ECO:0000313" key="2">
    <source>
        <dbReference type="Proteomes" id="UP000287033"/>
    </source>
</evidence>
<proteinExistence type="predicted"/>
<sequence length="107" mass="12538">MDPQALRGDPLGDSENLAVNLEKQLKKWRLETEQDIETNQLLTTMFRNSIIEAMPSQVRSRLEEVVDLTSLMSHQELRDHVGHVVERFRKDKEKLSEQLEELQRKLA</sequence>
<protein>
    <submittedName>
        <fullName evidence="1">Uncharacterized protein</fullName>
    </submittedName>
</protein>
<dbReference type="AlphaFoldDB" id="A0A401RLE2"/>
<name>A0A401RLE2_CHIPU</name>
<reference evidence="1 2" key="1">
    <citation type="journal article" date="2018" name="Nat. Ecol. Evol.">
        <title>Shark genomes provide insights into elasmobranch evolution and the origin of vertebrates.</title>
        <authorList>
            <person name="Hara Y"/>
            <person name="Yamaguchi K"/>
            <person name="Onimaru K"/>
            <person name="Kadota M"/>
            <person name="Koyanagi M"/>
            <person name="Keeley SD"/>
            <person name="Tatsumi K"/>
            <person name="Tanaka K"/>
            <person name="Motone F"/>
            <person name="Kageyama Y"/>
            <person name="Nozu R"/>
            <person name="Adachi N"/>
            <person name="Nishimura O"/>
            <person name="Nakagawa R"/>
            <person name="Tanegashima C"/>
            <person name="Kiyatake I"/>
            <person name="Matsumoto R"/>
            <person name="Murakumo K"/>
            <person name="Nishida K"/>
            <person name="Terakita A"/>
            <person name="Kuratani S"/>
            <person name="Sato K"/>
            <person name="Hyodo S Kuraku.S."/>
        </authorList>
    </citation>
    <scope>NUCLEOTIDE SEQUENCE [LARGE SCALE GENOMIC DNA]</scope>
</reference>
<dbReference type="Proteomes" id="UP000287033">
    <property type="component" value="Unassembled WGS sequence"/>
</dbReference>
<dbReference type="EMBL" id="BEZZ01003116">
    <property type="protein sequence ID" value="GCC18930.1"/>
    <property type="molecule type" value="Genomic_DNA"/>
</dbReference>
<accession>A0A401RLE2</accession>
<keyword evidence="2" id="KW-1185">Reference proteome</keyword>
<gene>
    <name evidence="1" type="ORF">chiPu_0020927</name>
</gene>
<evidence type="ECO:0000313" key="1">
    <source>
        <dbReference type="EMBL" id="GCC18930.1"/>
    </source>
</evidence>
<comment type="caution">
    <text evidence="1">The sequence shown here is derived from an EMBL/GenBank/DDBJ whole genome shotgun (WGS) entry which is preliminary data.</text>
</comment>